<reference evidence="3" key="2">
    <citation type="submission" date="2015-01" db="EMBL/GenBank/DDBJ databases">
        <title>Evolutionary Origins and Diversification of the Mycorrhizal Mutualists.</title>
        <authorList>
            <consortium name="DOE Joint Genome Institute"/>
            <consortium name="Mycorrhizal Genomics Consortium"/>
            <person name="Kohler A."/>
            <person name="Kuo A."/>
            <person name="Nagy L.G."/>
            <person name="Floudas D."/>
            <person name="Copeland A."/>
            <person name="Barry K.W."/>
            <person name="Cichocki N."/>
            <person name="Veneault-Fourrey C."/>
            <person name="LaButti K."/>
            <person name="Lindquist E.A."/>
            <person name="Lipzen A."/>
            <person name="Lundell T."/>
            <person name="Morin E."/>
            <person name="Murat C."/>
            <person name="Riley R."/>
            <person name="Ohm R."/>
            <person name="Sun H."/>
            <person name="Tunlid A."/>
            <person name="Henrissat B."/>
            <person name="Grigoriev I.V."/>
            <person name="Hibbett D.S."/>
            <person name="Martin F."/>
        </authorList>
    </citation>
    <scope>NUCLEOTIDE SEQUENCE [LARGE SCALE GENOMIC DNA]</scope>
    <source>
        <strain evidence="3">Ve08.2h10</strain>
    </source>
</reference>
<organism evidence="2 3">
    <name type="scientific">Paxillus rubicundulus Ve08.2h10</name>
    <dbReference type="NCBI Taxonomy" id="930991"/>
    <lineage>
        <taxon>Eukaryota</taxon>
        <taxon>Fungi</taxon>
        <taxon>Dikarya</taxon>
        <taxon>Basidiomycota</taxon>
        <taxon>Agaricomycotina</taxon>
        <taxon>Agaricomycetes</taxon>
        <taxon>Agaricomycetidae</taxon>
        <taxon>Boletales</taxon>
        <taxon>Paxilineae</taxon>
        <taxon>Paxillaceae</taxon>
        <taxon>Paxillus</taxon>
    </lineage>
</organism>
<protein>
    <submittedName>
        <fullName evidence="2">Uncharacterized protein</fullName>
    </submittedName>
</protein>
<keyword evidence="3" id="KW-1185">Reference proteome</keyword>
<name>A0A0D0DNZ8_9AGAM</name>
<gene>
    <name evidence="2" type="ORF">PAXRUDRAFT_15788</name>
</gene>
<accession>A0A0D0DNZ8</accession>
<reference evidence="2 3" key="1">
    <citation type="submission" date="2014-04" db="EMBL/GenBank/DDBJ databases">
        <authorList>
            <consortium name="DOE Joint Genome Institute"/>
            <person name="Kuo A."/>
            <person name="Kohler A."/>
            <person name="Jargeat P."/>
            <person name="Nagy L.G."/>
            <person name="Floudas D."/>
            <person name="Copeland A."/>
            <person name="Barry K.W."/>
            <person name="Cichocki N."/>
            <person name="Veneault-Fourrey C."/>
            <person name="LaButti K."/>
            <person name="Lindquist E.A."/>
            <person name="Lipzen A."/>
            <person name="Lundell T."/>
            <person name="Morin E."/>
            <person name="Murat C."/>
            <person name="Sun H."/>
            <person name="Tunlid A."/>
            <person name="Henrissat B."/>
            <person name="Grigoriev I.V."/>
            <person name="Hibbett D.S."/>
            <person name="Martin F."/>
            <person name="Nordberg H.P."/>
            <person name="Cantor M.N."/>
            <person name="Hua S.X."/>
        </authorList>
    </citation>
    <scope>NUCLEOTIDE SEQUENCE [LARGE SCALE GENOMIC DNA]</scope>
    <source>
        <strain evidence="2 3">Ve08.2h10</strain>
    </source>
</reference>
<dbReference type="HOGENOM" id="CLU_2705541_0_0_1"/>
<proteinExistence type="predicted"/>
<feature type="region of interest" description="Disordered" evidence="1">
    <location>
        <begin position="38"/>
        <end position="60"/>
    </location>
</feature>
<dbReference type="AlphaFoldDB" id="A0A0D0DNZ8"/>
<evidence type="ECO:0000256" key="1">
    <source>
        <dbReference type="SAM" id="MobiDB-lite"/>
    </source>
</evidence>
<sequence length="73" mass="8400">MTRPDKPIQTQKSSHEIPTRLSRPLLARSIRLVSQIRPRTQLPMPLPGHHLRSTRKEEETYPSTFVLTTSLKG</sequence>
<dbReference type="Proteomes" id="UP000054538">
    <property type="component" value="Unassembled WGS sequence"/>
</dbReference>
<evidence type="ECO:0000313" key="3">
    <source>
        <dbReference type="Proteomes" id="UP000054538"/>
    </source>
</evidence>
<evidence type="ECO:0000313" key="2">
    <source>
        <dbReference type="EMBL" id="KIK80445.1"/>
    </source>
</evidence>
<dbReference type="EMBL" id="KN826017">
    <property type="protein sequence ID" value="KIK80445.1"/>
    <property type="molecule type" value="Genomic_DNA"/>
</dbReference>
<dbReference type="InParanoid" id="A0A0D0DNZ8"/>